<evidence type="ECO:0000313" key="2">
    <source>
        <dbReference type="Proteomes" id="UP000269041"/>
    </source>
</evidence>
<protein>
    <submittedName>
        <fullName evidence="1">Uncharacterized protein</fullName>
    </submittedName>
</protein>
<dbReference type="Proteomes" id="UP000269041">
    <property type="component" value="Unassembled WGS sequence"/>
</dbReference>
<sequence length="99" mass="10929">MADEQNNYIDQATSIAIQDAVDNIRNVTDICNTASGVAMAKLLEGGDKVTCLSTIAESNQLIENAIKNYEKIVSLSIECRQKNAETSLVAKQKKRFFIF</sequence>
<organism evidence="1 2">
    <name type="scientific">Vibrio pectenicida</name>
    <dbReference type="NCBI Taxonomy" id="62763"/>
    <lineage>
        <taxon>Bacteria</taxon>
        <taxon>Pseudomonadati</taxon>
        <taxon>Pseudomonadota</taxon>
        <taxon>Gammaproteobacteria</taxon>
        <taxon>Vibrionales</taxon>
        <taxon>Vibrionaceae</taxon>
        <taxon>Vibrio</taxon>
    </lineage>
</organism>
<evidence type="ECO:0000313" key="1">
    <source>
        <dbReference type="EMBL" id="RSD26950.1"/>
    </source>
</evidence>
<name>A0A427TRC6_9VIBR</name>
<proteinExistence type="predicted"/>
<keyword evidence="2" id="KW-1185">Reference proteome</keyword>
<reference evidence="1 2" key="1">
    <citation type="submission" date="2018-12" db="EMBL/GenBank/DDBJ databases">
        <title>Genomic taxonomy of the Vibrionaceae family.</title>
        <authorList>
            <person name="Gomez-Gil B."/>
            <person name="Enciso-Ibarra K."/>
        </authorList>
    </citation>
    <scope>NUCLEOTIDE SEQUENCE [LARGE SCALE GENOMIC DNA]</scope>
    <source>
        <strain evidence="1 2">CAIM 594</strain>
    </source>
</reference>
<dbReference type="AlphaFoldDB" id="A0A427TRC6"/>
<dbReference type="RefSeq" id="WP_125323480.1">
    <property type="nucleotide sequence ID" value="NZ_AP024890.1"/>
</dbReference>
<dbReference type="OrthoDB" id="7356208at2"/>
<comment type="caution">
    <text evidence="1">The sequence shown here is derived from an EMBL/GenBank/DDBJ whole genome shotgun (WGS) entry which is preliminary data.</text>
</comment>
<gene>
    <name evidence="1" type="ORF">EJA03_19965</name>
</gene>
<accession>A0A427TRC6</accession>
<dbReference type="EMBL" id="RSFA01000211">
    <property type="protein sequence ID" value="RSD26950.1"/>
    <property type="molecule type" value="Genomic_DNA"/>
</dbReference>